<sequence>MLPPFCDFLSLAMWCTLTLFLTGYVRLSSVHMKMYLRRTCPWFRCSVREIRRAGSSSLPNYLLYASIRPAGFVIPPRQALGKFWISATMRLRYHEALLLASTPPTMRLRYHEALLLTLAPPFLSL</sequence>
<gene>
    <name evidence="2" type="ORF">E2C01_056324</name>
</gene>
<protein>
    <submittedName>
        <fullName evidence="2">Uncharacterized protein</fullName>
    </submittedName>
</protein>
<keyword evidence="1" id="KW-1133">Transmembrane helix</keyword>
<comment type="caution">
    <text evidence="2">The sequence shown here is derived from an EMBL/GenBank/DDBJ whole genome shotgun (WGS) entry which is preliminary data.</text>
</comment>
<accession>A0A5B7GQ19</accession>
<dbReference type="Proteomes" id="UP000324222">
    <property type="component" value="Unassembled WGS sequence"/>
</dbReference>
<keyword evidence="3" id="KW-1185">Reference proteome</keyword>
<dbReference type="AlphaFoldDB" id="A0A5B7GQ19"/>
<name>A0A5B7GQ19_PORTR</name>
<proteinExistence type="predicted"/>
<evidence type="ECO:0000313" key="3">
    <source>
        <dbReference type="Proteomes" id="UP000324222"/>
    </source>
</evidence>
<organism evidence="2 3">
    <name type="scientific">Portunus trituberculatus</name>
    <name type="common">Swimming crab</name>
    <name type="synonym">Neptunus trituberculatus</name>
    <dbReference type="NCBI Taxonomy" id="210409"/>
    <lineage>
        <taxon>Eukaryota</taxon>
        <taxon>Metazoa</taxon>
        <taxon>Ecdysozoa</taxon>
        <taxon>Arthropoda</taxon>
        <taxon>Crustacea</taxon>
        <taxon>Multicrustacea</taxon>
        <taxon>Malacostraca</taxon>
        <taxon>Eumalacostraca</taxon>
        <taxon>Eucarida</taxon>
        <taxon>Decapoda</taxon>
        <taxon>Pleocyemata</taxon>
        <taxon>Brachyura</taxon>
        <taxon>Eubrachyura</taxon>
        <taxon>Portunoidea</taxon>
        <taxon>Portunidae</taxon>
        <taxon>Portuninae</taxon>
        <taxon>Portunus</taxon>
    </lineage>
</organism>
<keyword evidence="1" id="KW-0472">Membrane</keyword>
<evidence type="ECO:0000313" key="2">
    <source>
        <dbReference type="EMBL" id="MPC62241.1"/>
    </source>
</evidence>
<keyword evidence="1" id="KW-0812">Transmembrane</keyword>
<evidence type="ECO:0000256" key="1">
    <source>
        <dbReference type="SAM" id="Phobius"/>
    </source>
</evidence>
<reference evidence="2 3" key="1">
    <citation type="submission" date="2019-05" db="EMBL/GenBank/DDBJ databases">
        <title>Another draft genome of Portunus trituberculatus and its Hox gene families provides insights of decapod evolution.</title>
        <authorList>
            <person name="Jeong J.-H."/>
            <person name="Song I."/>
            <person name="Kim S."/>
            <person name="Choi T."/>
            <person name="Kim D."/>
            <person name="Ryu S."/>
            <person name="Kim W."/>
        </authorList>
    </citation>
    <scope>NUCLEOTIDE SEQUENCE [LARGE SCALE GENOMIC DNA]</scope>
    <source>
        <tissue evidence="2">Muscle</tissue>
    </source>
</reference>
<feature type="transmembrane region" description="Helical" evidence="1">
    <location>
        <begin position="6"/>
        <end position="27"/>
    </location>
</feature>
<dbReference type="EMBL" id="VSRR010019450">
    <property type="protein sequence ID" value="MPC62241.1"/>
    <property type="molecule type" value="Genomic_DNA"/>
</dbReference>